<name>A0ABY2EW86_9GAMM</name>
<dbReference type="SUPFAM" id="SSF158544">
    <property type="entry name" value="GspK insert domain-like"/>
    <property type="match status" value="1"/>
</dbReference>
<dbReference type="EMBL" id="SODO01000012">
    <property type="protein sequence ID" value="TDW56981.1"/>
    <property type="molecule type" value="Genomic_DNA"/>
</dbReference>
<evidence type="ECO:0000313" key="1">
    <source>
        <dbReference type="EMBL" id="TDW56981.1"/>
    </source>
</evidence>
<sequence length="286" mass="32644">MVLPLALIVITIMVTMASILLVRSSAEIDEAALVQEQWQARLKINDAEQELLLSMFVGEQLPGGYNVGDLFVPTDGKFIKLKNGVEVAVQDLAGLLSLHYLRKAELTRLFTAYTDEQHAAQIVNNIIRWQQEDSDDEQRLERNAPFRSLDELMLIPGITPEMFNDNHERPGLRSLLALSGSSFVNFATVPDFLLVHAFGLTESDLSRMNTLKDRSRWDDISTMIFDLGIAVDQSLIPSSRYRVLYKYKGFTARAEYQVRTTIPLPPRKRLWYFPDHERHFLMSTAQ</sequence>
<organism evidence="1 2">
    <name type="scientific">Oceanimonas baumannii</name>
    <dbReference type="NCBI Taxonomy" id="129578"/>
    <lineage>
        <taxon>Bacteria</taxon>
        <taxon>Pseudomonadati</taxon>
        <taxon>Pseudomonadota</taxon>
        <taxon>Gammaproteobacteria</taxon>
        <taxon>Aeromonadales</taxon>
        <taxon>Aeromonadaceae</taxon>
        <taxon>Oceanimonas</taxon>
    </lineage>
</organism>
<keyword evidence="2" id="KW-1185">Reference proteome</keyword>
<dbReference type="InterPro" id="IPR038072">
    <property type="entry name" value="GspK_central_sf"/>
</dbReference>
<evidence type="ECO:0000313" key="2">
    <source>
        <dbReference type="Proteomes" id="UP000295058"/>
    </source>
</evidence>
<gene>
    <name evidence="1" type="ORF">LY04_02786</name>
</gene>
<comment type="caution">
    <text evidence="1">The sequence shown here is derived from an EMBL/GenBank/DDBJ whole genome shotgun (WGS) entry which is preliminary data.</text>
</comment>
<proteinExistence type="predicted"/>
<accession>A0ABY2EW86</accession>
<protein>
    <submittedName>
        <fullName evidence="1">Type II secretory pathway component PulK</fullName>
    </submittedName>
</protein>
<dbReference type="Proteomes" id="UP000295058">
    <property type="component" value="Unassembled WGS sequence"/>
</dbReference>
<reference evidence="1 2" key="1">
    <citation type="submission" date="2019-03" db="EMBL/GenBank/DDBJ databases">
        <title>Genomic Encyclopedia of Archaeal and Bacterial Type Strains, Phase II (KMG-II): from individual species to whole genera.</title>
        <authorList>
            <person name="Goeker M."/>
        </authorList>
    </citation>
    <scope>NUCLEOTIDE SEQUENCE [LARGE SCALE GENOMIC DNA]</scope>
    <source>
        <strain evidence="1 2">DSM 15594</strain>
    </source>
</reference>